<feature type="domain" description="Cytochrome c-type biogenesis protein H Ig-like" evidence="2">
    <location>
        <begin position="31"/>
        <end position="130"/>
    </location>
</feature>
<keyword evidence="4" id="KW-1185">Reference proteome</keyword>
<dbReference type="RefSeq" id="WP_012674019.1">
    <property type="nucleotide sequence ID" value="NC_012438.1"/>
</dbReference>
<feature type="signal peptide" evidence="1">
    <location>
        <begin position="1"/>
        <end position="18"/>
    </location>
</feature>
<evidence type="ECO:0000313" key="4">
    <source>
        <dbReference type="Proteomes" id="UP000001369"/>
    </source>
</evidence>
<keyword evidence="3" id="KW-0449">Lipoprotein</keyword>
<dbReference type="AlphaFoldDB" id="C1DVA4"/>
<evidence type="ECO:0000259" key="2">
    <source>
        <dbReference type="Pfam" id="PF23892"/>
    </source>
</evidence>
<gene>
    <name evidence="3" type="ordered locus">SULAZ_1068</name>
</gene>
<organism evidence="3 4">
    <name type="scientific">Sulfurihydrogenibium azorense (strain DSM 15241 / OCM 825 / Az-Fu1)</name>
    <dbReference type="NCBI Taxonomy" id="204536"/>
    <lineage>
        <taxon>Bacteria</taxon>
        <taxon>Pseudomonadati</taxon>
        <taxon>Aquificota</taxon>
        <taxon>Aquificia</taxon>
        <taxon>Aquificales</taxon>
        <taxon>Hydrogenothermaceae</taxon>
        <taxon>Sulfurihydrogenibium</taxon>
    </lineage>
</organism>
<dbReference type="PROSITE" id="PS51257">
    <property type="entry name" value="PROKAR_LIPOPROTEIN"/>
    <property type="match status" value="1"/>
</dbReference>
<dbReference type="KEGG" id="saf:SULAZ_1068"/>
<dbReference type="Proteomes" id="UP000001369">
    <property type="component" value="Chromosome"/>
</dbReference>
<dbReference type="InterPro" id="IPR056412">
    <property type="entry name" value="Ig_CycH"/>
</dbReference>
<keyword evidence="1" id="KW-0732">Signal</keyword>
<proteinExistence type="predicted"/>
<evidence type="ECO:0000313" key="3">
    <source>
        <dbReference type="EMBL" id="ACN98697.1"/>
    </source>
</evidence>
<dbReference type="HOGENOM" id="CLU_1854187_0_0_0"/>
<dbReference type="STRING" id="204536.SULAZ_1068"/>
<reference evidence="3 4" key="1">
    <citation type="journal article" date="2009" name="J. Bacteriol.">
        <title>Complete and draft genome sequences of six members of the Aquificales.</title>
        <authorList>
            <person name="Reysenbach A.L."/>
            <person name="Hamamura N."/>
            <person name="Podar M."/>
            <person name="Griffiths E."/>
            <person name="Ferreira S."/>
            <person name="Hochstein R."/>
            <person name="Heidelberg J."/>
            <person name="Johnson J."/>
            <person name="Mead D."/>
            <person name="Pohorille A."/>
            <person name="Sarmiento M."/>
            <person name="Schweighofer K."/>
            <person name="Seshadri R."/>
            <person name="Voytek M.A."/>
        </authorList>
    </citation>
    <scope>NUCLEOTIDE SEQUENCE [LARGE SCALE GENOMIC DNA]</scope>
    <source>
        <strain evidence="4">Az-Fu1 / DSM 15241 / OCM 825</strain>
    </source>
</reference>
<dbReference type="Pfam" id="PF23892">
    <property type="entry name" value="Ig_CycH"/>
    <property type="match status" value="1"/>
</dbReference>
<protein>
    <submittedName>
        <fullName evidence="3">Putative lipoprotein</fullName>
    </submittedName>
</protein>
<dbReference type="eggNOG" id="ENOG502ZD54">
    <property type="taxonomic scope" value="Bacteria"/>
</dbReference>
<name>C1DVA4_SULAA</name>
<dbReference type="OrthoDB" id="14563at2"/>
<accession>C1DVA4</accession>
<evidence type="ECO:0000256" key="1">
    <source>
        <dbReference type="SAM" id="SignalP"/>
    </source>
</evidence>
<feature type="chain" id="PRO_5002908865" evidence="1">
    <location>
        <begin position="19"/>
        <end position="138"/>
    </location>
</feature>
<dbReference type="EMBL" id="CP001229">
    <property type="protein sequence ID" value="ACN98697.1"/>
    <property type="molecule type" value="Genomic_DNA"/>
</dbReference>
<sequence length="138" mass="15716">MRYLAVMFLSFLLFSCQSLPPEAHFIDQNKITGKILIDENLKDKCKGDMFIIVRKGISPQPLAVKKVKNPDFPYNFKITPADVLFEDMFKEFKDEVILYAKISQSGNPMESSKSCESDPIVVKTGTQNVVIKITKYTE</sequence>